<protein>
    <recommendedName>
        <fullName evidence="1">SnoaL-like domain-containing protein</fullName>
    </recommendedName>
</protein>
<feature type="domain" description="SnoaL-like" evidence="1">
    <location>
        <begin position="22"/>
        <end position="133"/>
    </location>
</feature>
<proteinExistence type="predicted"/>
<dbReference type="SUPFAM" id="SSF54427">
    <property type="entry name" value="NTF2-like"/>
    <property type="match status" value="1"/>
</dbReference>
<keyword evidence="3" id="KW-1185">Reference proteome</keyword>
<dbReference type="EMBL" id="BAABCM010000001">
    <property type="protein sequence ID" value="GAA3795935.1"/>
    <property type="molecule type" value="Genomic_DNA"/>
</dbReference>
<evidence type="ECO:0000313" key="3">
    <source>
        <dbReference type="Proteomes" id="UP001501624"/>
    </source>
</evidence>
<dbReference type="Pfam" id="PF12680">
    <property type="entry name" value="SnoaL_2"/>
    <property type="match status" value="1"/>
</dbReference>
<evidence type="ECO:0000313" key="2">
    <source>
        <dbReference type="EMBL" id="GAA3795935.1"/>
    </source>
</evidence>
<dbReference type="Proteomes" id="UP001501624">
    <property type="component" value="Unassembled WGS sequence"/>
</dbReference>
<dbReference type="RefSeq" id="WP_237334649.1">
    <property type="nucleotide sequence ID" value="NZ_BAABCM010000001.1"/>
</dbReference>
<evidence type="ECO:0000259" key="1">
    <source>
        <dbReference type="Pfam" id="PF12680"/>
    </source>
</evidence>
<gene>
    <name evidence="2" type="ORF">GCM10022380_11300</name>
</gene>
<sequence length="159" mass="17410">MSRRADAHRESAKIRDTATIAERYGAAWNAGDLDAIMALQGEDMVFHLHAEGFAPATGADAVRAQFGYFLEAWPDMRFTTTALSVGDAMYVDQYRFGATLVKPFPLRGELLQPTGRPLEVAGVDVITVRDGLVRTKDTYLDTLALHRALRPGTDTRPGA</sequence>
<name>A0ABP7HRR7_9PSEU</name>
<dbReference type="InterPro" id="IPR032710">
    <property type="entry name" value="NTF2-like_dom_sf"/>
</dbReference>
<dbReference type="Gene3D" id="3.10.450.50">
    <property type="match status" value="1"/>
</dbReference>
<dbReference type="InterPro" id="IPR037401">
    <property type="entry name" value="SnoaL-like"/>
</dbReference>
<organism evidence="2 3">
    <name type="scientific">Amycolatopsis tucumanensis</name>
    <dbReference type="NCBI Taxonomy" id="401106"/>
    <lineage>
        <taxon>Bacteria</taxon>
        <taxon>Bacillati</taxon>
        <taxon>Actinomycetota</taxon>
        <taxon>Actinomycetes</taxon>
        <taxon>Pseudonocardiales</taxon>
        <taxon>Pseudonocardiaceae</taxon>
        <taxon>Amycolatopsis</taxon>
    </lineage>
</organism>
<accession>A0ABP7HRR7</accession>
<comment type="caution">
    <text evidence="2">The sequence shown here is derived from an EMBL/GenBank/DDBJ whole genome shotgun (WGS) entry which is preliminary data.</text>
</comment>
<reference evidence="3" key="1">
    <citation type="journal article" date="2019" name="Int. J. Syst. Evol. Microbiol.">
        <title>The Global Catalogue of Microorganisms (GCM) 10K type strain sequencing project: providing services to taxonomists for standard genome sequencing and annotation.</title>
        <authorList>
            <consortium name="The Broad Institute Genomics Platform"/>
            <consortium name="The Broad Institute Genome Sequencing Center for Infectious Disease"/>
            <person name="Wu L."/>
            <person name="Ma J."/>
        </authorList>
    </citation>
    <scope>NUCLEOTIDE SEQUENCE [LARGE SCALE GENOMIC DNA]</scope>
    <source>
        <strain evidence="3">JCM 17017</strain>
    </source>
</reference>